<dbReference type="KEGG" id="chk:D4L85_33550"/>
<evidence type="ECO:0000313" key="1">
    <source>
        <dbReference type="EMBL" id="AYB35212.1"/>
    </source>
</evidence>
<dbReference type="AlphaFoldDB" id="A0A385SWJ4"/>
<gene>
    <name evidence="1" type="ORF">D4L85_33550</name>
</gene>
<evidence type="ECO:0000313" key="2">
    <source>
        <dbReference type="Proteomes" id="UP000266183"/>
    </source>
</evidence>
<name>A0A385SWJ4_9BACT</name>
<organism evidence="1 2">
    <name type="scientific">Chryseolinea soli</name>
    <dbReference type="NCBI Taxonomy" id="2321403"/>
    <lineage>
        <taxon>Bacteria</taxon>
        <taxon>Pseudomonadati</taxon>
        <taxon>Bacteroidota</taxon>
        <taxon>Cytophagia</taxon>
        <taxon>Cytophagales</taxon>
        <taxon>Fulvivirgaceae</taxon>
        <taxon>Chryseolinea</taxon>
    </lineage>
</organism>
<reference evidence="2" key="1">
    <citation type="submission" date="2018-09" db="EMBL/GenBank/DDBJ databases">
        <title>Chryseolinea sp. KIS68-18 isolated from soil.</title>
        <authorList>
            <person name="Weon H.-Y."/>
            <person name="Kwon S.-W."/>
            <person name="Lee S.A."/>
        </authorList>
    </citation>
    <scope>NUCLEOTIDE SEQUENCE [LARGE SCALE GENOMIC DNA]</scope>
    <source>
        <strain evidence="2">KIS68-18</strain>
    </source>
</reference>
<accession>A0A385SWJ4</accession>
<proteinExistence type="predicted"/>
<sequence length="71" mass="8297">MIFLRRWKSALLLRTFWFKVNRIIREESDGQNCMCVIGMMRFFLSLVSNGFIANGCKPCTANPETFLRAFV</sequence>
<keyword evidence="2" id="KW-1185">Reference proteome</keyword>
<dbReference type="EMBL" id="CP032382">
    <property type="protein sequence ID" value="AYB35212.1"/>
    <property type="molecule type" value="Genomic_DNA"/>
</dbReference>
<protein>
    <submittedName>
        <fullName evidence="1">Uncharacterized protein</fullName>
    </submittedName>
</protein>
<dbReference type="Proteomes" id="UP000266183">
    <property type="component" value="Chromosome"/>
</dbReference>